<organism evidence="2 3">
    <name type="scientific">Sneathiella sedimenti</name>
    <dbReference type="NCBI Taxonomy" id="2816034"/>
    <lineage>
        <taxon>Bacteria</taxon>
        <taxon>Pseudomonadati</taxon>
        <taxon>Pseudomonadota</taxon>
        <taxon>Alphaproteobacteria</taxon>
        <taxon>Sneathiellales</taxon>
        <taxon>Sneathiellaceae</taxon>
        <taxon>Sneathiella</taxon>
    </lineage>
</organism>
<dbReference type="RefSeq" id="WP_207042286.1">
    <property type="nucleotide sequence ID" value="NZ_JAFLNC010000001.1"/>
</dbReference>
<evidence type="ECO:0000313" key="3">
    <source>
        <dbReference type="Proteomes" id="UP000664761"/>
    </source>
</evidence>
<keyword evidence="1" id="KW-0732">Signal</keyword>
<reference evidence="2 3" key="1">
    <citation type="submission" date="2021-03" db="EMBL/GenBank/DDBJ databases">
        <title>Sneathiella sp. CAU 1612 isolated from Kang Won-do.</title>
        <authorList>
            <person name="Kim W."/>
        </authorList>
    </citation>
    <scope>NUCLEOTIDE SEQUENCE [LARGE SCALE GENOMIC DNA]</scope>
    <source>
        <strain evidence="2 3">CAU 1612</strain>
    </source>
</reference>
<gene>
    <name evidence="2" type="ORF">J0X12_03430</name>
</gene>
<dbReference type="Gene3D" id="3.20.20.80">
    <property type="entry name" value="Glycosidases"/>
    <property type="match status" value="1"/>
</dbReference>
<comment type="caution">
    <text evidence="2">The sequence shown here is derived from an EMBL/GenBank/DDBJ whole genome shotgun (WGS) entry which is preliminary data.</text>
</comment>
<evidence type="ECO:0000313" key="2">
    <source>
        <dbReference type="EMBL" id="MBO0332649.1"/>
    </source>
</evidence>
<proteinExistence type="predicted"/>
<keyword evidence="3" id="KW-1185">Reference proteome</keyword>
<sequence>MRLCLIVALSLLSFIAFTLQAPASAQDDASLPAGFLDQPDIFPVGVWLQDPENAVRFKAIGINFYAGLWDGPTERQLKQLQAAKMPVFAPQNDLALGKRYNDIIAGWMMPDEPDNAQTRAGGGLGPPVLPDDLIHLYRTMKERDPNRPILLNLGQGVAWDQWHGRGTRTNHPEDYEDYVKAADILSFDIYPITHPDGGIRGRLDYVARGVDRLIGWTDGAKPVWSVIEASRVSSAHILPTGDQVRNLVWLSIIHGAEGIIYFVHQFTPGFVEASLLENDPLRAAVKAINQRLQNLAGVLKSESLPGVVSIEPNAESDNAVSALVKQDDCHLYIFTGSLSKFSTEVQFGIQDGVDTGHVEVLDEARVLPLVESSFRDNFGPYATHLYKISRSKPGCE</sequence>
<dbReference type="EMBL" id="JAFLNC010000001">
    <property type="protein sequence ID" value="MBO0332649.1"/>
    <property type="molecule type" value="Genomic_DNA"/>
</dbReference>
<dbReference type="InterPro" id="IPR017853">
    <property type="entry name" value="GH"/>
</dbReference>
<protein>
    <recommendedName>
        <fullName evidence="4">Glycoside hydrolase family 42 N-terminal domain-containing protein</fullName>
    </recommendedName>
</protein>
<dbReference type="Proteomes" id="UP000664761">
    <property type="component" value="Unassembled WGS sequence"/>
</dbReference>
<accession>A0ABS3F2L7</accession>
<feature type="chain" id="PRO_5046502899" description="Glycoside hydrolase family 42 N-terminal domain-containing protein" evidence="1">
    <location>
        <begin position="26"/>
        <end position="396"/>
    </location>
</feature>
<name>A0ABS3F2L7_9PROT</name>
<dbReference type="SUPFAM" id="SSF51445">
    <property type="entry name" value="(Trans)glycosidases"/>
    <property type="match status" value="1"/>
</dbReference>
<evidence type="ECO:0000256" key="1">
    <source>
        <dbReference type="SAM" id="SignalP"/>
    </source>
</evidence>
<feature type="signal peptide" evidence="1">
    <location>
        <begin position="1"/>
        <end position="25"/>
    </location>
</feature>
<evidence type="ECO:0008006" key="4">
    <source>
        <dbReference type="Google" id="ProtNLM"/>
    </source>
</evidence>